<accession>A0A024GK19</accession>
<comment type="caution">
    <text evidence="1">The sequence shown here is derived from an EMBL/GenBank/DDBJ whole genome shotgun (WGS) entry which is preliminary data.</text>
</comment>
<dbReference type="Proteomes" id="UP000053237">
    <property type="component" value="Unassembled WGS sequence"/>
</dbReference>
<protein>
    <submittedName>
        <fullName evidence="1">Uncharacterized protein</fullName>
    </submittedName>
</protein>
<name>A0A024GK19_9STRA</name>
<organism evidence="1 2">
    <name type="scientific">Albugo candida</name>
    <dbReference type="NCBI Taxonomy" id="65357"/>
    <lineage>
        <taxon>Eukaryota</taxon>
        <taxon>Sar</taxon>
        <taxon>Stramenopiles</taxon>
        <taxon>Oomycota</taxon>
        <taxon>Peronosporomycetes</taxon>
        <taxon>Albuginales</taxon>
        <taxon>Albuginaceae</taxon>
        <taxon>Albugo</taxon>
    </lineage>
</organism>
<evidence type="ECO:0000313" key="1">
    <source>
        <dbReference type="EMBL" id="CCI47112.1"/>
    </source>
</evidence>
<proteinExistence type="predicted"/>
<evidence type="ECO:0000313" key="2">
    <source>
        <dbReference type="Proteomes" id="UP000053237"/>
    </source>
</evidence>
<dbReference type="AlphaFoldDB" id="A0A024GK19"/>
<dbReference type="EMBL" id="CAIX01000152">
    <property type="protein sequence ID" value="CCI47112.1"/>
    <property type="molecule type" value="Genomic_DNA"/>
</dbReference>
<keyword evidence="2" id="KW-1185">Reference proteome</keyword>
<dbReference type="InParanoid" id="A0A024GK19"/>
<sequence length="166" mass="18541">MSFSRRRTTFIDVGSIGVKLNSYMTDASFHVQNASKFSSTSSISSGCGCASPAPYLKDSNHVMAGALEVLCHKKMQRVSINRRMSRCKNIHSCFVTSDTNFFSGSKLTRCVKVVDQKVESLGNEEKQKNRNRSRNSSSHEMWIDIAIANEKSVSIFYCQYSVSLSL</sequence>
<reference evidence="1 2" key="1">
    <citation type="submission" date="2012-05" db="EMBL/GenBank/DDBJ databases">
        <title>Recombination and specialization in a pathogen metapopulation.</title>
        <authorList>
            <person name="Gardiner A."/>
            <person name="Kemen E."/>
            <person name="Schultz-Larsen T."/>
            <person name="MacLean D."/>
            <person name="Van Oosterhout C."/>
            <person name="Jones J.D.G."/>
        </authorList>
    </citation>
    <scope>NUCLEOTIDE SEQUENCE [LARGE SCALE GENOMIC DNA]</scope>
    <source>
        <strain evidence="1 2">Ac Nc2</strain>
    </source>
</reference>
<gene>
    <name evidence="1" type="ORF">BN9_080810</name>
</gene>